<evidence type="ECO:0000313" key="3">
    <source>
        <dbReference type="EMBL" id="MFC4264460.1"/>
    </source>
</evidence>
<feature type="chain" id="PRO_5046398871" evidence="2">
    <location>
        <begin position="33"/>
        <end position="236"/>
    </location>
</feature>
<dbReference type="Proteomes" id="UP001595773">
    <property type="component" value="Unassembled WGS sequence"/>
</dbReference>
<dbReference type="Gene3D" id="2.40.260.10">
    <property type="entry name" value="Sortase"/>
    <property type="match status" value="1"/>
</dbReference>
<dbReference type="RefSeq" id="WP_230067641.1">
    <property type="nucleotide sequence ID" value="NZ_BAABLL010000001.1"/>
</dbReference>
<keyword evidence="4" id="KW-1185">Reference proteome</keyword>
<evidence type="ECO:0000313" key="4">
    <source>
        <dbReference type="Proteomes" id="UP001595773"/>
    </source>
</evidence>
<sequence length="236" mass="24305">MNKNTSRRGRLAASAAAGVLLTSIAFGTTACAPQDQSNAAAAPAAVQSSAVATPSISAAPTTSPAAPIPVLPAQPATTGPILEASDPVSLQAPDVGINISLVPLGQAADGSMEIPGVKQGDPGGWYKYSPTPGQLGPSVILGHVNTESSNIGIFYRLHEMKPGQQFSVVRADNTVAVFEVDKLSEVLKATFPTLDIYGNTNRAEIRLITCDGYDPASGEFKKNTVVFGHLISSHAL</sequence>
<feature type="signal peptide" evidence="2">
    <location>
        <begin position="1"/>
        <end position="32"/>
    </location>
</feature>
<dbReference type="SUPFAM" id="SSF63817">
    <property type="entry name" value="Sortase"/>
    <property type="match status" value="1"/>
</dbReference>
<dbReference type="PROSITE" id="PS51257">
    <property type="entry name" value="PROKAR_LIPOPROTEIN"/>
    <property type="match status" value="1"/>
</dbReference>
<dbReference type="Pfam" id="PF04203">
    <property type="entry name" value="Sortase"/>
    <property type="match status" value="1"/>
</dbReference>
<dbReference type="InterPro" id="IPR042001">
    <property type="entry name" value="Sortase_F"/>
</dbReference>
<evidence type="ECO:0000256" key="2">
    <source>
        <dbReference type="SAM" id="SignalP"/>
    </source>
</evidence>
<gene>
    <name evidence="3" type="ORF">ACFOW9_02470</name>
</gene>
<name>A0ABV8QXR8_9MICC</name>
<keyword evidence="2" id="KW-0732">Signal</keyword>
<dbReference type="InterPro" id="IPR005754">
    <property type="entry name" value="Sortase"/>
</dbReference>
<dbReference type="PROSITE" id="PS51318">
    <property type="entry name" value="TAT"/>
    <property type="match status" value="1"/>
</dbReference>
<organism evidence="3 4">
    <name type="scientific">Arthrobacter cryoconiti</name>
    <dbReference type="NCBI Taxonomy" id="748907"/>
    <lineage>
        <taxon>Bacteria</taxon>
        <taxon>Bacillati</taxon>
        <taxon>Actinomycetota</taxon>
        <taxon>Actinomycetes</taxon>
        <taxon>Micrococcales</taxon>
        <taxon>Micrococcaceae</taxon>
        <taxon>Arthrobacter</taxon>
    </lineage>
</organism>
<dbReference type="InterPro" id="IPR023365">
    <property type="entry name" value="Sortase_dom-sf"/>
</dbReference>
<protein>
    <submittedName>
        <fullName evidence="3">Sortase domain-bontaining protein</fullName>
    </submittedName>
</protein>
<keyword evidence="1" id="KW-0378">Hydrolase</keyword>
<reference evidence="4" key="1">
    <citation type="journal article" date="2019" name="Int. J. Syst. Evol. Microbiol.">
        <title>The Global Catalogue of Microorganisms (GCM) 10K type strain sequencing project: providing services to taxonomists for standard genome sequencing and annotation.</title>
        <authorList>
            <consortium name="The Broad Institute Genomics Platform"/>
            <consortium name="The Broad Institute Genome Sequencing Center for Infectious Disease"/>
            <person name="Wu L."/>
            <person name="Ma J."/>
        </authorList>
    </citation>
    <scope>NUCLEOTIDE SEQUENCE [LARGE SCALE GENOMIC DNA]</scope>
    <source>
        <strain evidence="4">CGMCC 1.10698</strain>
    </source>
</reference>
<evidence type="ECO:0000256" key="1">
    <source>
        <dbReference type="ARBA" id="ARBA00022801"/>
    </source>
</evidence>
<dbReference type="CDD" id="cd05829">
    <property type="entry name" value="Sortase_F"/>
    <property type="match status" value="1"/>
</dbReference>
<proteinExistence type="predicted"/>
<comment type="caution">
    <text evidence="3">The sequence shown here is derived from an EMBL/GenBank/DDBJ whole genome shotgun (WGS) entry which is preliminary data.</text>
</comment>
<accession>A0ABV8QXR8</accession>
<dbReference type="EMBL" id="JBHSCQ010000004">
    <property type="protein sequence ID" value="MFC4264460.1"/>
    <property type="molecule type" value="Genomic_DNA"/>
</dbReference>
<dbReference type="InterPro" id="IPR006311">
    <property type="entry name" value="TAT_signal"/>
</dbReference>